<dbReference type="Proteomes" id="UP000002710">
    <property type="component" value="Chromosome"/>
</dbReference>
<evidence type="ECO:0000313" key="3">
    <source>
        <dbReference type="Proteomes" id="UP000002710"/>
    </source>
</evidence>
<dbReference type="SUPFAM" id="SSF53448">
    <property type="entry name" value="Nucleotide-diphospho-sugar transferases"/>
    <property type="match status" value="1"/>
</dbReference>
<protein>
    <submittedName>
        <fullName evidence="2">Glycosyl transferase family 2</fullName>
    </submittedName>
</protein>
<dbReference type="Gene3D" id="3.90.550.10">
    <property type="entry name" value="Spore Coat Polysaccharide Biosynthesis Protein SpsA, Chain A"/>
    <property type="match status" value="1"/>
</dbReference>
<feature type="domain" description="Glycosyltransferase 2-like" evidence="1">
    <location>
        <begin position="228"/>
        <end position="310"/>
    </location>
</feature>
<keyword evidence="2" id="KW-0808">Transferase</keyword>
<dbReference type="Gene3D" id="3.40.50.150">
    <property type="entry name" value="Vaccinia Virus protein VP39"/>
    <property type="match status" value="1"/>
</dbReference>
<keyword evidence="3" id="KW-1185">Reference proteome</keyword>
<name>Q313H8_OLEA2</name>
<accession>Q313H8</accession>
<dbReference type="KEGG" id="dde:Dde_1117"/>
<dbReference type="GO" id="GO:0016740">
    <property type="term" value="F:transferase activity"/>
    <property type="evidence" value="ECO:0007669"/>
    <property type="project" value="UniProtKB-KW"/>
</dbReference>
<dbReference type="Pfam" id="PF00535">
    <property type="entry name" value="Glycos_transf_2"/>
    <property type="match status" value="1"/>
</dbReference>
<dbReference type="HOGENOM" id="CLU_038907_0_0_7"/>
<dbReference type="STRING" id="207559.Dde_1117"/>
<gene>
    <name evidence="2" type="ordered locus">Dde_1117</name>
</gene>
<dbReference type="EMBL" id="CP000112">
    <property type="protein sequence ID" value="ABB37918.1"/>
    <property type="molecule type" value="Genomic_DNA"/>
</dbReference>
<organism evidence="2 3">
    <name type="scientific">Oleidesulfovibrio alaskensis (strain ATCC BAA-1058 / DSM 17464 / G20)</name>
    <name type="common">Desulfovibrio alaskensis</name>
    <dbReference type="NCBI Taxonomy" id="207559"/>
    <lineage>
        <taxon>Bacteria</taxon>
        <taxon>Pseudomonadati</taxon>
        <taxon>Thermodesulfobacteriota</taxon>
        <taxon>Desulfovibrionia</taxon>
        <taxon>Desulfovibrionales</taxon>
        <taxon>Desulfovibrionaceae</taxon>
        <taxon>Oleidesulfovibrio</taxon>
    </lineage>
</organism>
<evidence type="ECO:0000259" key="1">
    <source>
        <dbReference type="Pfam" id="PF00535"/>
    </source>
</evidence>
<sequence>MTDFSALLRQYTLAVLPWQLGQIQADTARPAATQISCRNNADGQKADGQQADPMRTTESMLRAAQRVPHPHVLLMGLGDGSAAAALARRLPAGRTLTVVEASPEKLRAAFPDSTGTPADAGAVWWMQGRHTVLCDTSPKALVYLLLATGRTAARSTMMLNTALPPAEKTFYRQIQRLLLSAGAVTAPASPPCPPAEAVSFCAILHPQEPRLEEFFAQLPHWLTEAVIVWDADRVPAGVPQAACTVRHLARPLANDFSRQRNEALRHATGSWVLFLDGDERFDSKQWQALPAVVHAAAEHGAGGVLFPRVTFWPDKDTMLAGFGMWPDMQLRLMRRSAGLHFRGRVHEVAQGTEGTLALAPAITIRHLSRLHKDEAALAAKLAVFDNAAGRNAHRLNKAYPTLPAQFFSAVEACYNTVTLILLGPAG</sequence>
<dbReference type="InterPro" id="IPR029044">
    <property type="entry name" value="Nucleotide-diphossugar_trans"/>
</dbReference>
<dbReference type="AlphaFoldDB" id="Q313H8"/>
<dbReference type="InterPro" id="IPR001173">
    <property type="entry name" value="Glyco_trans_2-like"/>
</dbReference>
<reference evidence="2 3" key="1">
    <citation type="journal article" date="2011" name="J. Bacteriol.">
        <title>Complete genome sequence and updated annotation of Desulfovibrio alaskensis G20.</title>
        <authorList>
            <person name="Hauser L.J."/>
            <person name="Land M.L."/>
            <person name="Brown S.D."/>
            <person name="Larimer F."/>
            <person name="Keller K.L."/>
            <person name="Rapp-Giles B.J."/>
            <person name="Price M.N."/>
            <person name="Lin M."/>
            <person name="Bruce D.C."/>
            <person name="Detter J.C."/>
            <person name="Tapia R."/>
            <person name="Han C.S."/>
            <person name="Goodwin L.A."/>
            <person name="Cheng J.F."/>
            <person name="Pitluck S."/>
            <person name="Copeland A."/>
            <person name="Lucas S."/>
            <person name="Nolan M."/>
            <person name="Lapidus A.L."/>
            <person name="Palumbo A.V."/>
            <person name="Wall J.D."/>
        </authorList>
    </citation>
    <scope>NUCLEOTIDE SEQUENCE [LARGE SCALE GENOMIC DNA]</scope>
    <source>
        <strain evidence="3">ATCC BAA 1058 / DSM 17464 / G20</strain>
    </source>
</reference>
<evidence type="ECO:0000313" key="2">
    <source>
        <dbReference type="EMBL" id="ABB37918.1"/>
    </source>
</evidence>
<proteinExistence type="predicted"/>
<dbReference type="InterPro" id="IPR029063">
    <property type="entry name" value="SAM-dependent_MTases_sf"/>
</dbReference>
<dbReference type="eggNOG" id="COG0463">
    <property type="taxonomic scope" value="Bacteria"/>
</dbReference>
<dbReference type="RefSeq" id="WP_011367145.1">
    <property type="nucleotide sequence ID" value="NC_007519.1"/>
</dbReference>